<dbReference type="NCBIfam" id="TIGR03426">
    <property type="entry name" value="shape_MreD"/>
    <property type="match status" value="1"/>
</dbReference>
<feature type="transmembrane region" description="Helical" evidence="8">
    <location>
        <begin position="20"/>
        <end position="38"/>
    </location>
</feature>
<feature type="transmembrane region" description="Helical" evidence="8">
    <location>
        <begin position="109"/>
        <end position="128"/>
    </location>
</feature>
<name>A0A426TWW5_9CHLR</name>
<evidence type="ECO:0000313" key="9">
    <source>
        <dbReference type="EMBL" id="RRR70079.1"/>
    </source>
</evidence>
<proteinExistence type="inferred from homology"/>
<keyword evidence="6 8" id="KW-1133">Transmembrane helix</keyword>
<evidence type="ECO:0000256" key="5">
    <source>
        <dbReference type="ARBA" id="ARBA00022960"/>
    </source>
</evidence>
<comment type="similarity">
    <text evidence="2">Belongs to the MreD family.</text>
</comment>
<feature type="transmembrane region" description="Helical" evidence="8">
    <location>
        <begin position="149"/>
        <end position="173"/>
    </location>
</feature>
<reference evidence="9 10" key="1">
    <citation type="submission" date="2018-12" db="EMBL/GenBank/DDBJ databases">
        <title>Genome Sequence of Candidatus Viridilinea halotolerans isolated from saline sulfide-rich spring.</title>
        <authorList>
            <person name="Grouzdev D.S."/>
            <person name="Burganskaya E.I."/>
            <person name="Krutkina M.S."/>
            <person name="Sukhacheva M.V."/>
            <person name="Gorlenko V.M."/>
        </authorList>
    </citation>
    <scope>NUCLEOTIDE SEQUENCE [LARGE SCALE GENOMIC DNA]</scope>
    <source>
        <strain evidence="9">Chok-6</strain>
    </source>
</reference>
<feature type="transmembrane region" description="Helical" evidence="8">
    <location>
        <begin position="82"/>
        <end position="103"/>
    </location>
</feature>
<organism evidence="9 10">
    <name type="scientific">Candidatus Viridilinea halotolerans</name>
    <dbReference type="NCBI Taxonomy" id="2491704"/>
    <lineage>
        <taxon>Bacteria</taxon>
        <taxon>Bacillati</taxon>
        <taxon>Chloroflexota</taxon>
        <taxon>Chloroflexia</taxon>
        <taxon>Chloroflexales</taxon>
        <taxon>Chloroflexineae</taxon>
        <taxon>Oscillochloridaceae</taxon>
        <taxon>Candidatus Viridilinea</taxon>
    </lineage>
</organism>
<evidence type="ECO:0000256" key="1">
    <source>
        <dbReference type="ARBA" id="ARBA00004651"/>
    </source>
</evidence>
<accession>A0A426TWW5</accession>
<keyword evidence="7 8" id="KW-0472">Membrane</keyword>
<evidence type="ECO:0000256" key="7">
    <source>
        <dbReference type="ARBA" id="ARBA00023136"/>
    </source>
</evidence>
<gene>
    <name evidence="9" type="primary">mreD</name>
    <name evidence="9" type="ORF">EI684_13895</name>
</gene>
<dbReference type="AlphaFoldDB" id="A0A426TWW5"/>
<dbReference type="GO" id="GO:0008360">
    <property type="term" value="P:regulation of cell shape"/>
    <property type="evidence" value="ECO:0007669"/>
    <property type="project" value="UniProtKB-KW"/>
</dbReference>
<dbReference type="EMBL" id="RSAS01000557">
    <property type="protein sequence ID" value="RRR70079.1"/>
    <property type="molecule type" value="Genomic_DNA"/>
</dbReference>
<evidence type="ECO:0000313" key="10">
    <source>
        <dbReference type="Proteomes" id="UP000280307"/>
    </source>
</evidence>
<dbReference type="GO" id="GO:0005886">
    <property type="term" value="C:plasma membrane"/>
    <property type="evidence" value="ECO:0007669"/>
    <property type="project" value="UniProtKB-SubCell"/>
</dbReference>
<evidence type="ECO:0000256" key="4">
    <source>
        <dbReference type="ARBA" id="ARBA00022692"/>
    </source>
</evidence>
<keyword evidence="5" id="KW-0133">Cell shape</keyword>
<evidence type="ECO:0000256" key="6">
    <source>
        <dbReference type="ARBA" id="ARBA00022989"/>
    </source>
</evidence>
<keyword evidence="3" id="KW-1003">Cell membrane</keyword>
<evidence type="ECO:0000256" key="2">
    <source>
        <dbReference type="ARBA" id="ARBA00007776"/>
    </source>
</evidence>
<protein>
    <submittedName>
        <fullName evidence="9">Rod shape-determining protein MreD</fullName>
    </submittedName>
</protein>
<evidence type="ECO:0000256" key="3">
    <source>
        <dbReference type="ARBA" id="ARBA00022475"/>
    </source>
</evidence>
<dbReference type="Proteomes" id="UP000280307">
    <property type="component" value="Unassembled WGS sequence"/>
</dbReference>
<sequence>MGDSQPRRLEEWLARELGRVLALVALALVQATLLHIPLGFSLPLLLVLVVSRVLVGLATPFPDREVGYALRWAIYGGLTLDLLATTPLGVHALALLLAILVVITTTRRLRIQGILIPILAILLAALAYEGSVALLSHPAPLEWASYSRFVILPALLMALILMLPVYVTMRWFFEAWYSGREG</sequence>
<keyword evidence="4 8" id="KW-0812">Transmembrane</keyword>
<dbReference type="InterPro" id="IPR007227">
    <property type="entry name" value="Cell_shape_determining_MreD"/>
</dbReference>
<comment type="caution">
    <text evidence="9">The sequence shown here is derived from an EMBL/GenBank/DDBJ whole genome shotgun (WGS) entry which is preliminary data.</text>
</comment>
<evidence type="ECO:0000256" key="8">
    <source>
        <dbReference type="SAM" id="Phobius"/>
    </source>
</evidence>
<comment type="subcellular location">
    <subcellularLocation>
        <location evidence="1">Cell membrane</location>
        <topology evidence="1">Multi-pass membrane protein</topology>
    </subcellularLocation>
</comment>